<evidence type="ECO:0000256" key="1">
    <source>
        <dbReference type="SAM" id="MobiDB-lite"/>
    </source>
</evidence>
<evidence type="ECO:0000313" key="2">
    <source>
        <dbReference type="EMBL" id="KAJ3588026.1"/>
    </source>
</evidence>
<feature type="compositionally biased region" description="Low complexity" evidence="1">
    <location>
        <begin position="19"/>
        <end position="40"/>
    </location>
</feature>
<evidence type="ECO:0000313" key="3">
    <source>
        <dbReference type="Proteomes" id="UP001148018"/>
    </source>
</evidence>
<name>A0A9Q0I8Z1_9TELE</name>
<reference evidence="2" key="1">
    <citation type="submission" date="2022-07" db="EMBL/GenBank/DDBJ databases">
        <title>Chromosome-level genome of Muraenolepis orangiensis.</title>
        <authorList>
            <person name="Kim J."/>
        </authorList>
    </citation>
    <scope>NUCLEOTIDE SEQUENCE</scope>
    <source>
        <strain evidence="2">KU_S4_2022</strain>
        <tissue evidence="2">Muscle</tissue>
    </source>
</reference>
<organism evidence="2 3">
    <name type="scientific">Muraenolepis orangiensis</name>
    <name type="common">Patagonian moray cod</name>
    <dbReference type="NCBI Taxonomy" id="630683"/>
    <lineage>
        <taxon>Eukaryota</taxon>
        <taxon>Metazoa</taxon>
        <taxon>Chordata</taxon>
        <taxon>Craniata</taxon>
        <taxon>Vertebrata</taxon>
        <taxon>Euteleostomi</taxon>
        <taxon>Actinopterygii</taxon>
        <taxon>Neopterygii</taxon>
        <taxon>Teleostei</taxon>
        <taxon>Neoteleostei</taxon>
        <taxon>Acanthomorphata</taxon>
        <taxon>Zeiogadaria</taxon>
        <taxon>Gadariae</taxon>
        <taxon>Gadiformes</taxon>
        <taxon>Muraenolepidoidei</taxon>
        <taxon>Muraenolepididae</taxon>
        <taxon>Muraenolepis</taxon>
    </lineage>
</organism>
<proteinExistence type="predicted"/>
<sequence length="191" mass="20415">MADEGEESNNGEGGQFPESPSSPARSPGAPGGSTPSSPGPLDLFSSTSSPGPLDLFSSPGPLDLFSSTSPLLCETEEPPYLLTATRETGARRSPARGESAHSSPPPKWHRRSRDTEPFPPRGARQHGAMEEEEDGDVDPVPVWRRGDPDANAGRLHHRGQRGSVTHDPADDGNHHSVHPVDAEETRQHQET</sequence>
<dbReference type="EMBL" id="JANIIK010000116">
    <property type="protein sequence ID" value="KAJ3588026.1"/>
    <property type="molecule type" value="Genomic_DNA"/>
</dbReference>
<protein>
    <submittedName>
        <fullName evidence="2">Uncharacterized protein</fullName>
    </submittedName>
</protein>
<dbReference type="Proteomes" id="UP001148018">
    <property type="component" value="Unassembled WGS sequence"/>
</dbReference>
<accession>A0A9Q0I8Z1</accession>
<keyword evidence="3" id="KW-1185">Reference proteome</keyword>
<dbReference type="AlphaFoldDB" id="A0A9Q0I8Z1"/>
<comment type="caution">
    <text evidence="2">The sequence shown here is derived from an EMBL/GenBank/DDBJ whole genome shotgun (WGS) entry which is preliminary data.</text>
</comment>
<gene>
    <name evidence="2" type="ORF">NHX12_011620</name>
</gene>
<feature type="compositionally biased region" description="Basic and acidic residues" evidence="1">
    <location>
        <begin position="167"/>
        <end position="191"/>
    </location>
</feature>
<feature type="region of interest" description="Disordered" evidence="1">
    <location>
        <begin position="1"/>
        <end position="191"/>
    </location>
</feature>